<organism evidence="6 7">
    <name type="scientific">Lacihabitans lacunae</name>
    <dbReference type="NCBI Taxonomy" id="1028214"/>
    <lineage>
        <taxon>Bacteria</taxon>
        <taxon>Pseudomonadati</taxon>
        <taxon>Bacteroidota</taxon>
        <taxon>Cytophagia</taxon>
        <taxon>Cytophagales</taxon>
        <taxon>Leadbetterellaceae</taxon>
        <taxon>Lacihabitans</taxon>
    </lineage>
</organism>
<dbReference type="InterPro" id="IPR017937">
    <property type="entry name" value="Thioredoxin_CS"/>
</dbReference>
<dbReference type="Pfam" id="PF00578">
    <property type="entry name" value="AhpC-TSA"/>
    <property type="match status" value="1"/>
</dbReference>
<dbReference type="CDD" id="cd02969">
    <property type="entry name" value="PRX_like1"/>
    <property type="match status" value="1"/>
</dbReference>
<dbReference type="Proteomes" id="UP001595616">
    <property type="component" value="Unassembled WGS sequence"/>
</dbReference>
<evidence type="ECO:0000256" key="1">
    <source>
        <dbReference type="ARBA" id="ARBA00004196"/>
    </source>
</evidence>
<keyword evidence="2" id="KW-0201">Cytochrome c-type biogenesis</keyword>
<keyword evidence="3" id="KW-0676">Redox-active center</keyword>
<reference evidence="7" key="1">
    <citation type="journal article" date="2019" name="Int. J. Syst. Evol. Microbiol.">
        <title>The Global Catalogue of Microorganisms (GCM) 10K type strain sequencing project: providing services to taxonomists for standard genome sequencing and annotation.</title>
        <authorList>
            <consortium name="The Broad Institute Genomics Platform"/>
            <consortium name="The Broad Institute Genome Sequencing Center for Infectious Disease"/>
            <person name="Wu L."/>
            <person name="Ma J."/>
        </authorList>
    </citation>
    <scope>NUCLEOTIDE SEQUENCE [LARGE SCALE GENOMIC DNA]</scope>
    <source>
        <strain evidence="7">CECT 7956</strain>
    </source>
</reference>
<dbReference type="InterPro" id="IPR047262">
    <property type="entry name" value="PRX-like1"/>
</dbReference>
<feature type="chain" id="PRO_5046005830" evidence="4">
    <location>
        <begin position="21"/>
        <end position="370"/>
    </location>
</feature>
<dbReference type="InterPro" id="IPR000866">
    <property type="entry name" value="AhpC/TSA"/>
</dbReference>
<accession>A0ABV7Z3F0</accession>
<keyword evidence="4" id="KW-0732">Signal</keyword>
<comment type="subcellular location">
    <subcellularLocation>
        <location evidence="1">Cell envelope</location>
    </subcellularLocation>
</comment>
<feature type="domain" description="Thioredoxin" evidence="5">
    <location>
        <begin position="27"/>
        <end position="190"/>
    </location>
</feature>
<name>A0ABV7Z3F0_9BACT</name>
<comment type="caution">
    <text evidence="6">The sequence shown here is derived from an EMBL/GenBank/DDBJ whole genome shotgun (WGS) entry which is preliminary data.</text>
</comment>
<feature type="domain" description="Thioredoxin" evidence="5">
    <location>
        <begin position="218"/>
        <end position="366"/>
    </location>
</feature>
<dbReference type="SUPFAM" id="SSF52833">
    <property type="entry name" value="Thioredoxin-like"/>
    <property type="match status" value="2"/>
</dbReference>
<feature type="signal peptide" evidence="4">
    <location>
        <begin position="1"/>
        <end position="20"/>
    </location>
</feature>
<dbReference type="InterPro" id="IPR013766">
    <property type="entry name" value="Thioredoxin_domain"/>
</dbReference>
<sequence>MKNLSFLISLFVLISFKTFAEEGVETLKIGAKAPDFSLKGVDGKMNSLNTFSKADILVIIFTCNHCPTAQAYEDRIIDFQNKYKAKNVQVVAISPNADKAVRFDELGYSDLNDSYEEMKIRAKNKAYNFPYLYDGETQEVAHKYGPTTTPHAFVFDKSRILRYVGRIDDNEHLGKAKTFDLVNAVNEMIAGMPVSVATTKTFGCSLKWKSKIEWKVKEVESWKSEAVSLDKINIDGIKDLMKGDGVNYTLINFWATWCGPCVAEFSSLTESDKMYRNREFKFVSVSLDAPKSYDKALAFLKKKYASNLNYIFGDESKYELMEAVDAAWQGALPHTVLLSPDGKIVYRQNGMIDPLEIRKAIVDHIGRVYP</sequence>
<dbReference type="InterPro" id="IPR036249">
    <property type="entry name" value="Thioredoxin-like_sf"/>
</dbReference>
<keyword evidence="7" id="KW-1185">Reference proteome</keyword>
<evidence type="ECO:0000256" key="4">
    <source>
        <dbReference type="SAM" id="SignalP"/>
    </source>
</evidence>
<dbReference type="PANTHER" id="PTHR43640">
    <property type="entry name" value="OS07G0260300 PROTEIN"/>
    <property type="match status" value="1"/>
</dbReference>
<dbReference type="EMBL" id="JBHRYQ010000001">
    <property type="protein sequence ID" value="MFC3813010.1"/>
    <property type="molecule type" value="Genomic_DNA"/>
</dbReference>
<dbReference type="PANTHER" id="PTHR43640:SF1">
    <property type="entry name" value="THIOREDOXIN-DEPENDENT PEROXIREDOXIN"/>
    <property type="match status" value="1"/>
</dbReference>
<evidence type="ECO:0000256" key="2">
    <source>
        <dbReference type="ARBA" id="ARBA00022748"/>
    </source>
</evidence>
<evidence type="ECO:0000256" key="3">
    <source>
        <dbReference type="ARBA" id="ARBA00023284"/>
    </source>
</evidence>
<dbReference type="PROSITE" id="PS00194">
    <property type="entry name" value="THIOREDOXIN_1"/>
    <property type="match status" value="1"/>
</dbReference>
<dbReference type="CDD" id="cd02966">
    <property type="entry name" value="TlpA_like_family"/>
    <property type="match status" value="1"/>
</dbReference>
<dbReference type="Pfam" id="PF08534">
    <property type="entry name" value="Redoxin"/>
    <property type="match status" value="1"/>
</dbReference>
<dbReference type="RefSeq" id="WP_379839916.1">
    <property type="nucleotide sequence ID" value="NZ_JBHRYQ010000001.1"/>
</dbReference>
<evidence type="ECO:0000313" key="7">
    <source>
        <dbReference type="Proteomes" id="UP001595616"/>
    </source>
</evidence>
<evidence type="ECO:0000313" key="6">
    <source>
        <dbReference type="EMBL" id="MFC3813010.1"/>
    </source>
</evidence>
<evidence type="ECO:0000259" key="5">
    <source>
        <dbReference type="PROSITE" id="PS51352"/>
    </source>
</evidence>
<protein>
    <submittedName>
        <fullName evidence="6">Redoxin domain-containing protein</fullName>
    </submittedName>
</protein>
<dbReference type="PROSITE" id="PS51352">
    <property type="entry name" value="THIOREDOXIN_2"/>
    <property type="match status" value="2"/>
</dbReference>
<dbReference type="Gene3D" id="3.40.30.10">
    <property type="entry name" value="Glutaredoxin"/>
    <property type="match status" value="2"/>
</dbReference>
<gene>
    <name evidence="6" type="ORF">ACFOOI_20265</name>
</gene>
<dbReference type="InterPro" id="IPR013740">
    <property type="entry name" value="Redoxin"/>
</dbReference>
<proteinExistence type="predicted"/>